<sequence length="353" mass="39794">MFYRYLSPLLILLCFQIPLAQSGERITVYNWNDYIDPQVVQDFEKETGIGVDYRTFNTTQELMQSLRDGATLDVVVPAHSDLLELIDKHLLLPLDRTRLKNFGQLDKYLLRKLAPFDPGNRFAAPYLWGMIGLAINMPQAEAAYGGPLPNSWALLFEADSNAKFKDCGVSLLDAPEETFAALINFQGRSLSNLRPSLIQTAGEKLQLIRSNLRYIDSERYIKDLSEGHLCLSLAWVGDALKAAEEGQPVHFFIPEEGSPMFIDSLAIPAHAAHPELAYRFIDYLMRPEVAARNTTATFYPNAVPGSAANLTPAMRNDVNLFPDVQIQRRLFLLPPVSEKLQTPLQQAWQLLRK</sequence>
<dbReference type="SUPFAM" id="SSF53850">
    <property type="entry name" value="Periplasmic binding protein-like II"/>
    <property type="match status" value="1"/>
</dbReference>
<dbReference type="PANTHER" id="PTHR30222:SF18">
    <property type="entry name" value="BIFUNCTIONAL POLYHYDROXYBUTYRATE SYNTHASE _ ABC TRANSPORTER PERIPLASMIC BINDING PROTEIN-RELATED"/>
    <property type="match status" value="1"/>
</dbReference>
<evidence type="ECO:0000256" key="5">
    <source>
        <dbReference type="SAM" id="SignalP"/>
    </source>
</evidence>
<feature type="chain" id="PRO_5045897534" evidence="5">
    <location>
        <begin position="21"/>
        <end position="353"/>
    </location>
</feature>
<keyword evidence="3 5" id="KW-0732">Signal</keyword>
<organism evidence="6 7">
    <name type="scientific">Pseudomonas triclosanedens</name>
    <dbReference type="NCBI Taxonomy" id="2961893"/>
    <lineage>
        <taxon>Bacteria</taxon>
        <taxon>Pseudomonadati</taxon>
        <taxon>Pseudomonadota</taxon>
        <taxon>Gammaproteobacteria</taxon>
        <taxon>Pseudomonadales</taxon>
        <taxon>Pseudomonadaceae</taxon>
        <taxon>Pseudomonas</taxon>
    </lineage>
</organism>
<accession>A0ABY6ZWQ6</accession>
<proteinExistence type="predicted"/>
<dbReference type="PIRSF" id="PIRSF019574">
    <property type="entry name" value="Periplasmic_polyamine_BP"/>
    <property type="match status" value="1"/>
</dbReference>
<dbReference type="Gene3D" id="3.40.190.10">
    <property type="entry name" value="Periplasmic binding protein-like II"/>
    <property type="match status" value="2"/>
</dbReference>
<reference evidence="6" key="1">
    <citation type="submission" date="2022-11" db="EMBL/GenBank/DDBJ databases">
        <title>Pseudomonas triclosanedens sp. nov., a triclosan degrader isolated from activated sludge.</title>
        <authorList>
            <person name="Yin Y."/>
            <person name="Lu Z."/>
        </authorList>
    </citation>
    <scope>NUCLEOTIDE SEQUENCE</scope>
    <source>
        <strain evidence="6">ZM23</strain>
    </source>
</reference>
<dbReference type="Proteomes" id="UP001163624">
    <property type="component" value="Chromosome"/>
</dbReference>
<dbReference type="RefSeq" id="WP_254475364.1">
    <property type="nucleotide sequence ID" value="NZ_CP113432.1"/>
</dbReference>
<evidence type="ECO:0000313" key="6">
    <source>
        <dbReference type="EMBL" id="WAI49397.1"/>
    </source>
</evidence>
<evidence type="ECO:0000256" key="2">
    <source>
        <dbReference type="ARBA" id="ARBA00022448"/>
    </source>
</evidence>
<feature type="signal peptide" evidence="5">
    <location>
        <begin position="1"/>
        <end position="20"/>
    </location>
</feature>
<dbReference type="InterPro" id="IPR006059">
    <property type="entry name" value="SBP"/>
</dbReference>
<dbReference type="PANTHER" id="PTHR30222">
    <property type="entry name" value="SPERMIDINE/PUTRESCINE-BINDING PERIPLASMIC PROTEIN"/>
    <property type="match status" value="1"/>
</dbReference>
<evidence type="ECO:0000313" key="7">
    <source>
        <dbReference type="Proteomes" id="UP001163624"/>
    </source>
</evidence>
<comment type="subcellular location">
    <subcellularLocation>
        <location evidence="1">Periplasm</location>
    </subcellularLocation>
</comment>
<dbReference type="PRINTS" id="PR00909">
    <property type="entry name" value="SPERMDNBNDNG"/>
</dbReference>
<evidence type="ECO:0000256" key="4">
    <source>
        <dbReference type="ARBA" id="ARBA00022764"/>
    </source>
</evidence>
<dbReference type="InterPro" id="IPR001188">
    <property type="entry name" value="Sperm_putr-bd"/>
</dbReference>
<keyword evidence="7" id="KW-1185">Reference proteome</keyword>
<dbReference type="Pfam" id="PF13416">
    <property type="entry name" value="SBP_bac_8"/>
    <property type="match status" value="1"/>
</dbReference>
<evidence type="ECO:0000256" key="3">
    <source>
        <dbReference type="ARBA" id="ARBA00022729"/>
    </source>
</evidence>
<keyword evidence="4" id="KW-0574">Periplasm</keyword>
<name>A0ABY6ZWQ6_9PSED</name>
<gene>
    <name evidence="6" type="ORF">OU419_27295</name>
</gene>
<dbReference type="EMBL" id="CP113432">
    <property type="protein sequence ID" value="WAI49397.1"/>
    <property type="molecule type" value="Genomic_DNA"/>
</dbReference>
<protein>
    <submittedName>
        <fullName evidence="6">Extracellular solute-binding protein</fullName>
    </submittedName>
</protein>
<keyword evidence="2" id="KW-0813">Transport</keyword>
<evidence type="ECO:0000256" key="1">
    <source>
        <dbReference type="ARBA" id="ARBA00004418"/>
    </source>
</evidence>